<evidence type="ECO:0000313" key="1">
    <source>
        <dbReference type="EMBL" id="GAA4267356.1"/>
    </source>
</evidence>
<sequence length="109" mass="11433">MIPGHISIAPRVLSKVGGAVVAETLAVPRHDVRVDAHDEEGSLALSVSTPMTIPALTRDLVVPPGGVLGTIRSLQDTVTHRLLEITGRAVSRVDVTVTGSRLEKTGALR</sequence>
<gene>
    <name evidence="1" type="ORF">GCM10022256_29680</name>
</gene>
<dbReference type="Proteomes" id="UP001501594">
    <property type="component" value="Unassembled WGS sequence"/>
</dbReference>
<keyword evidence="2" id="KW-1185">Reference proteome</keyword>
<organism evidence="1 2">
    <name type="scientific">Frondihabitans peucedani</name>
    <dbReference type="NCBI Taxonomy" id="598626"/>
    <lineage>
        <taxon>Bacteria</taxon>
        <taxon>Bacillati</taxon>
        <taxon>Actinomycetota</taxon>
        <taxon>Actinomycetes</taxon>
        <taxon>Micrococcales</taxon>
        <taxon>Microbacteriaceae</taxon>
        <taxon>Frondihabitans</taxon>
    </lineage>
</organism>
<protein>
    <recommendedName>
        <fullName evidence="3">Asp23/Gls24 family envelope stress response protein</fullName>
    </recommendedName>
</protein>
<accession>A0ABP8E5L8</accession>
<evidence type="ECO:0008006" key="3">
    <source>
        <dbReference type="Google" id="ProtNLM"/>
    </source>
</evidence>
<comment type="caution">
    <text evidence="1">The sequence shown here is derived from an EMBL/GenBank/DDBJ whole genome shotgun (WGS) entry which is preliminary data.</text>
</comment>
<name>A0ABP8E5L8_9MICO</name>
<dbReference type="EMBL" id="BAABAU010000004">
    <property type="protein sequence ID" value="GAA4267356.1"/>
    <property type="molecule type" value="Genomic_DNA"/>
</dbReference>
<reference evidence="2" key="1">
    <citation type="journal article" date="2019" name="Int. J. Syst. Evol. Microbiol.">
        <title>The Global Catalogue of Microorganisms (GCM) 10K type strain sequencing project: providing services to taxonomists for standard genome sequencing and annotation.</title>
        <authorList>
            <consortium name="The Broad Institute Genomics Platform"/>
            <consortium name="The Broad Institute Genome Sequencing Center for Infectious Disease"/>
            <person name="Wu L."/>
            <person name="Ma J."/>
        </authorList>
    </citation>
    <scope>NUCLEOTIDE SEQUENCE [LARGE SCALE GENOMIC DNA]</scope>
    <source>
        <strain evidence="2">JCM 17442</strain>
    </source>
</reference>
<evidence type="ECO:0000313" key="2">
    <source>
        <dbReference type="Proteomes" id="UP001501594"/>
    </source>
</evidence>
<proteinExistence type="predicted"/>